<dbReference type="SUPFAM" id="SSF48452">
    <property type="entry name" value="TPR-like"/>
    <property type="match status" value="1"/>
</dbReference>
<dbReference type="AlphaFoldDB" id="A0A1T5CH89"/>
<organism evidence="8 9">
    <name type="scientific">Sphingobacterium nematocida</name>
    <dbReference type="NCBI Taxonomy" id="1513896"/>
    <lineage>
        <taxon>Bacteria</taxon>
        <taxon>Pseudomonadati</taxon>
        <taxon>Bacteroidota</taxon>
        <taxon>Sphingobacteriia</taxon>
        <taxon>Sphingobacteriales</taxon>
        <taxon>Sphingobacteriaceae</taxon>
        <taxon>Sphingobacterium</taxon>
    </lineage>
</organism>
<proteinExistence type="inferred from homology"/>
<evidence type="ECO:0000313" key="9">
    <source>
        <dbReference type="Proteomes" id="UP000190150"/>
    </source>
</evidence>
<keyword evidence="3" id="KW-0732">Signal</keyword>
<keyword evidence="4" id="KW-0472">Membrane</keyword>
<dbReference type="Gene3D" id="1.25.40.390">
    <property type="match status" value="1"/>
</dbReference>
<protein>
    <submittedName>
        <fullName evidence="8">SusD family protein</fullName>
    </submittedName>
</protein>
<evidence type="ECO:0000259" key="7">
    <source>
        <dbReference type="Pfam" id="PF14322"/>
    </source>
</evidence>
<evidence type="ECO:0000256" key="4">
    <source>
        <dbReference type="ARBA" id="ARBA00023136"/>
    </source>
</evidence>
<accession>A0A1T5CH89</accession>
<dbReference type="Pfam" id="PF14322">
    <property type="entry name" value="SusD-like_3"/>
    <property type="match status" value="1"/>
</dbReference>
<comment type="similarity">
    <text evidence="2">Belongs to the SusD family.</text>
</comment>
<evidence type="ECO:0000256" key="5">
    <source>
        <dbReference type="ARBA" id="ARBA00023237"/>
    </source>
</evidence>
<dbReference type="InterPro" id="IPR012944">
    <property type="entry name" value="SusD_RagB_dom"/>
</dbReference>
<feature type="domain" description="RagB/SusD" evidence="6">
    <location>
        <begin position="329"/>
        <end position="437"/>
    </location>
</feature>
<dbReference type="OrthoDB" id="5694214at2"/>
<evidence type="ECO:0000256" key="2">
    <source>
        <dbReference type="ARBA" id="ARBA00006275"/>
    </source>
</evidence>
<dbReference type="Proteomes" id="UP000190150">
    <property type="component" value="Unassembled WGS sequence"/>
</dbReference>
<reference evidence="9" key="1">
    <citation type="submission" date="2017-02" db="EMBL/GenBank/DDBJ databases">
        <authorList>
            <person name="Varghese N."/>
            <person name="Submissions S."/>
        </authorList>
    </citation>
    <scope>NUCLEOTIDE SEQUENCE [LARGE SCALE GENOMIC DNA]</scope>
    <source>
        <strain evidence="9">DSM 24091</strain>
    </source>
</reference>
<dbReference type="GO" id="GO:0009279">
    <property type="term" value="C:cell outer membrane"/>
    <property type="evidence" value="ECO:0007669"/>
    <property type="project" value="UniProtKB-SubCell"/>
</dbReference>
<dbReference type="PROSITE" id="PS51257">
    <property type="entry name" value="PROKAR_LIPOPROTEIN"/>
    <property type="match status" value="1"/>
</dbReference>
<evidence type="ECO:0000259" key="6">
    <source>
        <dbReference type="Pfam" id="PF07980"/>
    </source>
</evidence>
<dbReference type="InterPro" id="IPR011990">
    <property type="entry name" value="TPR-like_helical_dom_sf"/>
</dbReference>
<keyword evidence="9" id="KW-1185">Reference proteome</keyword>
<gene>
    <name evidence="8" type="ORF">SAMN05660841_01312</name>
</gene>
<comment type="subcellular location">
    <subcellularLocation>
        <location evidence="1">Cell outer membrane</location>
    </subcellularLocation>
</comment>
<dbReference type="EMBL" id="FUZF01000004">
    <property type="protein sequence ID" value="SKB58716.1"/>
    <property type="molecule type" value="Genomic_DNA"/>
</dbReference>
<feature type="domain" description="SusD-like N-terminal" evidence="7">
    <location>
        <begin position="67"/>
        <end position="230"/>
    </location>
</feature>
<evidence type="ECO:0000256" key="1">
    <source>
        <dbReference type="ARBA" id="ARBA00004442"/>
    </source>
</evidence>
<dbReference type="STRING" id="1513896.SAMN05660841_01312"/>
<sequence>MKNSFKYIYINTVLLLILGLSSCDKQLSEMPANARVEGTAITDEKTAQIALNGVYYQFANMDATNNVTKWDYHNVSGGMLAGTIGYAAGVLEDELNNNVQAGYPSFFWAYCYRVINAANGLIEGIESTDAAKYTGNRRNEILAEARFLRAYANFKLLMFFAEWKNLDSENGVLLREELSSLSNISKKRSTVKESYEHILADLTFATSNAKASNPNYYATSWAAKAFKMRVLVTRGTSADLTEVVNLANDITQNGPFVLEQNLKDIFQQKGLASKEVLLGVKPQANQEASYYILSNAYRIAASSIFAAKGYYRDLLNGDPRQSWMIGPVSPYVSYSPNTYYFTKFIPYGTLATQTSETQYAIRLSEVYHLKAEAIIRSQTDLTEAKTVLKTVLAKSGLTDFSFIDNATTREQLWKINTMEVLKNFSGEDAIEWYTLIRMPIAVVTSIKPTIVRDEQFYFPVPQKEFDLNSQFGNQNTGYGI</sequence>
<keyword evidence="5" id="KW-0998">Cell outer membrane</keyword>
<evidence type="ECO:0000313" key="8">
    <source>
        <dbReference type="EMBL" id="SKB58716.1"/>
    </source>
</evidence>
<dbReference type="InterPro" id="IPR033985">
    <property type="entry name" value="SusD-like_N"/>
</dbReference>
<dbReference type="RefSeq" id="WP_079642296.1">
    <property type="nucleotide sequence ID" value="NZ_FUZF01000004.1"/>
</dbReference>
<name>A0A1T5CH89_9SPHI</name>
<dbReference type="Pfam" id="PF07980">
    <property type="entry name" value="SusD_RagB"/>
    <property type="match status" value="1"/>
</dbReference>
<evidence type="ECO:0000256" key="3">
    <source>
        <dbReference type="ARBA" id="ARBA00022729"/>
    </source>
</evidence>